<protein>
    <submittedName>
        <fullName evidence="2">FkbM family methyltransferase</fullName>
    </submittedName>
</protein>
<dbReference type="PANTHER" id="PTHR34203">
    <property type="entry name" value="METHYLTRANSFERASE, FKBM FAMILY PROTEIN"/>
    <property type="match status" value="1"/>
</dbReference>
<dbReference type="Pfam" id="PF05050">
    <property type="entry name" value="Methyltransf_21"/>
    <property type="match status" value="1"/>
</dbReference>
<dbReference type="GO" id="GO:0032259">
    <property type="term" value="P:methylation"/>
    <property type="evidence" value="ECO:0007669"/>
    <property type="project" value="UniProtKB-KW"/>
</dbReference>
<proteinExistence type="predicted"/>
<gene>
    <name evidence="2" type="ORF">IFE19_10160</name>
</gene>
<feature type="domain" description="Methyltransferase FkbM" evidence="1">
    <location>
        <begin position="44"/>
        <end position="186"/>
    </location>
</feature>
<dbReference type="InterPro" id="IPR029063">
    <property type="entry name" value="SAM-dependent_MTases_sf"/>
</dbReference>
<dbReference type="Gene3D" id="3.40.50.150">
    <property type="entry name" value="Vaccinia Virus protein VP39"/>
    <property type="match status" value="1"/>
</dbReference>
<dbReference type="PANTHER" id="PTHR34203:SF15">
    <property type="entry name" value="SLL1173 PROTEIN"/>
    <property type="match status" value="1"/>
</dbReference>
<dbReference type="InterPro" id="IPR052514">
    <property type="entry name" value="SAM-dependent_MTase"/>
</dbReference>
<dbReference type="NCBIfam" id="TIGR01444">
    <property type="entry name" value="fkbM_fam"/>
    <property type="match status" value="1"/>
</dbReference>
<accession>A0ABX7SI61</accession>
<organism evidence="2 3">
    <name type="scientific">Brevundimonas pondensis</name>
    <dbReference type="NCBI Taxonomy" id="2774189"/>
    <lineage>
        <taxon>Bacteria</taxon>
        <taxon>Pseudomonadati</taxon>
        <taxon>Pseudomonadota</taxon>
        <taxon>Alphaproteobacteria</taxon>
        <taxon>Caulobacterales</taxon>
        <taxon>Caulobacteraceae</taxon>
        <taxon>Brevundimonas</taxon>
    </lineage>
</organism>
<keyword evidence="3" id="KW-1185">Reference proteome</keyword>
<dbReference type="GO" id="GO:0008168">
    <property type="term" value="F:methyltransferase activity"/>
    <property type="evidence" value="ECO:0007669"/>
    <property type="project" value="UniProtKB-KW"/>
</dbReference>
<dbReference type="InterPro" id="IPR006342">
    <property type="entry name" value="FkbM_mtfrase"/>
</dbReference>
<reference evidence="2 3" key="1">
    <citation type="submission" date="2020-09" db="EMBL/GenBank/DDBJ databases">
        <title>Brevundimonas sp. LVF1 isolated from an oligotrophic pond in Goettingen, Germany.</title>
        <authorList>
            <person name="Friedrich I."/>
            <person name="Klassen A."/>
            <person name="Neubauer H."/>
            <person name="Schneider D."/>
            <person name="Hertel R."/>
            <person name="Daniel R."/>
        </authorList>
    </citation>
    <scope>NUCLEOTIDE SEQUENCE [LARGE SCALE GENOMIC DNA]</scope>
    <source>
        <strain evidence="2 3">LVF1</strain>
    </source>
</reference>
<name>A0ABX7SI61_9CAUL</name>
<dbReference type="SUPFAM" id="SSF53335">
    <property type="entry name" value="S-adenosyl-L-methionine-dependent methyltransferases"/>
    <property type="match status" value="1"/>
</dbReference>
<dbReference type="EMBL" id="CP062006">
    <property type="protein sequence ID" value="QTC86522.1"/>
    <property type="molecule type" value="Genomic_DNA"/>
</dbReference>
<evidence type="ECO:0000313" key="2">
    <source>
        <dbReference type="EMBL" id="QTC86522.1"/>
    </source>
</evidence>
<keyword evidence="2" id="KW-0489">Methyltransferase</keyword>
<keyword evidence="2" id="KW-0808">Transferase</keyword>
<evidence type="ECO:0000313" key="3">
    <source>
        <dbReference type="Proteomes" id="UP000663942"/>
    </source>
</evidence>
<evidence type="ECO:0000259" key="1">
    <source>
        <dbReference type="Pfam" id="PF05050"/>
    </source>
</evidence>
<dbReference type="Proteomes" id="UP000663942">
    <property type="component" value="Chromosome"/>
</dbReference>
<dbReference type="RefSeq" id="WP_207821963.1">
    <property type="nucleotide sequence ID" value="NZ_CP062006.1"/>
</dbReference>
<sequence length="220" mass="24509">MFKHEDFWLPDGEQHWLMPDLADYQSPGRQAAFNYVRDWGRALDIGGNIGIFARAFAARFDEVVSFEPIPGIRECLVRNVPSNVVVQPFALADQPGELIMHQLVKGSGGSFIANHPGVATPTREMPTGNRAVPVEVRTVDSFEFDRVNLMKLDIQGAEYLALRGAEDTIRRCRPVILIEEKPRAGDELDAENARKAAAFLISLGMTPKEKPGGDRVYIFE</sequence>